<reference evidence="1" key="1">
    <citation type="submission" date="2018-10" db="EMBL/GenBank/DDBJ databases">
        <title>Hidden diversity of soil giant viruses.</title>
        <authorList>
            <person name="Schulz F."/>
            <person name="Alteio L."/>
            <person name="Goudeau D."/>
            <person name="Ryan E.M."/>
            <person name="Malmstrom R.R."/>
            <person name="Blanchard J."/>
            <person name="Woyke T."/>
        </authorList>
    </citation>
    <scope>NUCLEOTIDE SEQUENCE</scope>
    <source>
        <strain evidence="1">HYV1</strain>
    </source>
</reference>
<name>A0A3G5A751_9VIRU</name>
<organism evidence="1">
    <name type="scientific">Hyperionvirus sp</name>
    <dbReference type="NCBI Taxonomy" id="2487770"/>
    <lineage>
        <taxon>Viruses</taxon>
        <taxon>Varidnaviria</taxon>
        <taxon>Bamfordvirae</taxon>
        <taxon>Nucleocytoviricota</taxon>
        <taxon>Megaviricetes</taxon>
        <taxon>Imitervirales</taxon>
        <taxon>Mimiviridae</taxon>
        <taxon>Klosneuvirinae</taxon>
    </lineage>
</organism>
<accession>A0A3G5A751</accession>
<evidence type="ECO:0000313" key="1">
    <source>
        <dbReference type="EMBL" id="AYV83067.1"/>
    </source>
</evidence>
<sequence length="240" mass="28015">MTEIKLEGFHIFHYWNPTTLYVVPIYSYRCSCNLNHYIIWLNDGSYALFKIFRPKYLKKYMELQNKKSISYSEAQDLIPHITLDKIKGCEHILPEDLSTINFFSSFQHYQRFRLGDEKNLLSNLKLMSNISSGTHMAHFIADYWGNGCYNWYKSIDKQFNRTFIEIKESLRETPETNFLTMIQGNISRFEKEIKSILSGMPIDLIKIIYSYGYSAADIMGKIISVVQCDILKYGAIIAAG</sequence>
<dbReference type="EMBL" id="MK072386">
    <property type="protein sequence ID" value="AYV83067.1"/>
    <property type="molecule type" value="Genomic_DNA"/>
</dbReference>
<proteinExistence type="predicted"/>
<protein>
    <submittedName>
        <fullName evidence="1">Uncharacterized protein</fullName>
    </submittedName>
</protein>
<gene>
    <name evidence="1" type="ORF">Hyperionvirus4_32</name>
</gene>